<dbReference type="EMBL" id="WNXC01000002">
    <property type="protein sequence ID" value="MBB2149062.1"/>
    <property type="molecule type" value="Genomic_DNA"/>
</dbReference>
<dbReference type="EC" id="2.1.1.223" evidence="6"/>
<sequence length="235" mass="25973">MGSIFKFKEFEVNQAGCAMKINTDGVLLGAIVAQNNPEYGLDIGTGTGVIAMMLAQRFPKAQIDAVEIDESAANTAIGNFAQSKFSARTAAYLSPIADFESTRKYDLIVSNPPFFVNDLKNPEVRKGIARHADEAFFESLVQKVSEMISPTGSFWFILPVKQAELLVESALQHGLSLQKRIAVCSDETKPVIRHIISLSKSKLTQTTSETFYIYESKGVHTSAYRELLKDFFLAF</sequence>
<comment type="caution">
    <text evidence="8">The sequence shown here is derived from an EMBL/GenBank/DDBJ whole genome shotgun (WGS) entry which is preliminary data.</text>
</comment>
<evidence type="ECO:0000313" key="8">
    <source>
        <dbReference type="EMBL" id="MBB2149062.1"/>
    </source>
</evidence>
<dbReference type="InterPro" id="IPR029063">
    <property type="entry name" value="SAM-dependent_MTases_sf"/>
</dbReference>
<organism evidence="8 9">
    <name type="scientific">Pedobacter gandavensis</name>
    <dbReference type="NCBI Taxonomy" id="2679963"/>
    <lineage>
        <taxon>Bacteria</taxon>
        <taxon>Pseudomonadati</taxon>
        <taxon>Bacteroidota</taxon>
        <taxon>Sphingobacteriia</taxon>
        <taxon>Sphingobacteriales</taxon>
        <taxon>Sphingobacteriaceae</taxon>
        <taxon>Pedobacter</taxon>
    </lineage>
</organism>
<keyword evidence="9" id="KW-1185">Reference proteome</keyword>
<accession>A0ABR6EV38</accession>
<evidence type="ECO:0000259" key="7">
    <source>
        <dbReference type="Pfam" id="PF05175"/>
    </source>
</evidence>
<name>A0ABR6EV38_9SPHI</name>
<reference evidence="8 9" key="1">
    <citation type="submission" date="2019-11" db="EMBL/GenBank/DDBJ databases">
        <title>Description of Pedobacter sp. LMG 31462T.</title>
        <authorList>
            <person name="Carlier A."/>
            <person name="Qi S."/>
            <person name="Vandamme P."/>
        </authorList>
    </citation>
    <scope>NUCLEOTIDE SEQUENCE [LARGE SCALE GENOMIC DNA]</scope>
    <source>
        <strain evidence="8 9">LMG 31462</strain>
    </source>
</reference>
<feature type="domain" description="Methyltransferase small" evidence="7">
    <location>
        <begin position="34"/>
        <end position="135"/>
    </location>
</feature>
<evidence type="ECO:0000256" key="5">
    <source>
        <dbReference type="ARBA" id="ARBA00022694"/>
    </source>
</evidence>
<dbReference type="PROSITE" id="PS00092">
    <property type="entry name" value="N6_MTASE"/>
    <property type="match status" value="1"/>
</dbReference>
<comment type="function">
    <text evidence="6">Specifically methylates the adenine in position 37 of tRNA(1)(Val) (anticodon cmo5UAC).</text>
</comment>
<keyword evidence="5 6" id="KW-0819">tRNA processing</keyword>
<comment type="catalytic activity">
    <reaction evidence="6">
        <text>adenosine(37) in tRNA1(Val) + S-adenosyl-L-methionine = N(6)-methyladenosine(37) in tRNA1(Val) + S-adenosyl-L-homocysteine + H(+)</text>
        <dbReference type="Rhea" id="RHEA:43160"/>
        <dbReference type="Rhea" id="RHEA-COMP:10369"/>
        <dbReference type="Rhea" id="RHEA-COMP:10370"/>
        <dbReference type="ChEBI" id="CHEBI:15378"/>
        <dbReference type="ChEBI" id="CHEBI:57856"/>
        <dbReference type="ChEBI" id="CHEBI:59789"/>
        <dbReference type="ChEBI" id="CHEBI:74411"/>
        <dbReference type="ChEBI" id="CHEBI:74449"/>
        <dbReference type="EC" id="2.1.1.223"/>
    </reaction>
</comment>
<evidence type="ECO:0000256" key="4">
    <source>
        <dbReference type="ARBA" id="ARBA00022691"/>
    </source>
</evidence>
<evidence type="ECO:0000256" key="3">
    <source>
        <dbReference type="ARBA" id="ARBA00022679"/>
    </source>
</evidence>
<dbReference type="GO" id="GO:0008168">
    <property type="term" value="F:methyltransferase activity"/>
    <property type="evidence" value="ECO:0007669"/>
    <property type="project" value="UniProtKB-KW"/>
</dbReference>
<dbReference type="PANTHER" id="PTHR47739:SF1">
    <property type="entry name" value="TRNA1(VAL) (ADENINE(37)-N6)-METHYLTRANSFERASE"/>
    <property type="match status" value="1"/>
</dbReference>
<keyword evidence="3 6" id="KW-0808">Transferase</keyword>
<dbReference type="CDD" id="cd02440">
    <property type="entry name" value="AdoMet_MTases"/>
    <property type="match status" value="1"/>
</dbReference>
<dbReference type="Gene3D" id="3.40.50.150">
    <property type="entry name" value="Vaccinia Virus protein VP39"/>
    <property type="match status" value="1"/>
</dbReference>
<keyword evidence="4 6" id="KW-0949">S-adenosyl-L-methionine</keyword>
<evidence type="ECO:0000256" key="2">
    <source>
        <dbReference type="ARBA" id="ARBA00022603"/>
    </source>
</evidence>
<dbReference type="Proteomes" id="UP000636110">
    <property type="component" value="Unassembled WGS sequence"/>
</dbReference>
<dbReference type="HAMAP" id="MF_01872">
    <property type="entry name" value="tRNA_methyltr_YfiC"/>
    <property type="match status" value="1"/>
</dbReference>
<dbReference type="InterPro" id="IPR050210">
    <property type="entry name" value="tRNA_Adenine-N(6)_MTase"/>
</dbReference>
<keyword evidence="1 6" id="KW-0963">Cytoplasm</keyword>
<dbReference type="SUPFAM" id="SSF53335">
    <property type="entry name" value="S-adenosyl-L-methionine-dependent methyltransferases"/>
    <property type="match status" value="1"/>
</dbReference>
<dbReference type="Pfam" id="PF05175">
    <property type="entry name" value="MTS"/>
    <property type="match status" value="1"/>
</dbReference>
<dbReference type="InterPro" id="IPR007848">
    <property type="entry name" value="Small_mtfrase_dom"/>
</dbReference>
<gene>
    <name evidence="8" type="ORF">GM920_09070</name>
</gene>
<keyword evidence="2 6" id="KW-0489">Methyltransferase</keyword>
<dbReference type="PANTHER" id="PTHR47739">
    <property type="entry name" value="TRNA1(VAL) (ADENINE(37)-N6)-METHYLTRANSFERASE"/>
    <property type="match status" value="1"/>
</dbReference>
<protein>
    <recommendedName>
        <fullName evidence="6">tRNA1(Val) (adenine(37)-N6)-methyltransferase</fullName>
        <ecNumber evidence="6">2.1.1.223</ecNumber>
    </recommendedName>
    <alternativeName>
        <fullName evidence="6">tRNA m6A37 methyltransferase</fullName>
    </alternativeName>
</protein>
<dbReference type="GO" id="GO:0032259">
    <property type="term" value="P:methylation"/>
    <property type="evidence" value="ECO:0007669"/>
    <property type="project" value="UniProtKB-KW"/>
</dbReference>
<comment type="similarity">
    <text evidence="6">Belongs to the methyltransferase superfamily. tRNA (adenine-N(6)-)-methyltransferase family.</text>
</comment>
<evidence type="ECO:0000256" key="6">
    <source>
        <dbReference type="HAMAP-Rule" id="MF_01872"/>
    </source>
</evidence>
<evidence type="ECO:0000256" key="1">
    <source>
        <dbReference type="ARBA" id="ARBA00022490"/>
    </source>
</evidence>
<dbReference type="InterPro" id="IPR022882">
    <property type="entry name" value="tRNA_adenine-N6_MeTrfase"/>
</dbReference>
<comment type="subcellular location">
    <subcellularLocation>
        <location evidence="6">Cytoplasm</location>
    </subcellularLocation>
</comment>
<evidence type="ECO:0000313" key="9">
    <source>
        <dbReference type="Proteomes" id="UP000636110"/>
    </source>
</evidence>
<dbReference type="InterPro" id="IPR002052">
    <property type="entry name" value="DNA_methylase_N6_adenine_CS"/>
</dbReference>
<proteinExistence type="inferred from homology"/>